<sequence>SLKMLGGVRVDDLLAYEMMWTPQDDGDAYSKDELLADYPTLAMLV</sequence>
<name>A0A699Z7W9_HAELA</name>
<dbReference type="AlphaFoldDB" id="A0A699Z7W9"/>
<dbReference type="EMBL" id="BLLF01001348">
    <property type="protein sequence ID" value="GFH18747.1"/>
    <property type="molecule type" value="Genomic_DNA"/>
</dbReference>
<feature type="non-terminal residue" evidence="1">
    <location>
        <position position="1"/>
    </location>
</feature>
<proteinExistence type="predicted"/>
<dbReference type="InterPro" id="IPR010903">
    <property type="entry name" value="DUF1517"/>
</dbReference>
<dbReference type="Pfam" id="PF07466">
    <property type="entry name" value="DUF1517"/>
    <property type="match status" value="1"/>
</dbReference>
<accession>A0A699Z7W9</accession>
<keyword evidence="2" id="KW-1185">Reference proteome</keyword>
<organism evidence="1 2">
    <name type="scientific">Haematococcus lacustris</name>
    <name type="common">Green alga</name>
    <name type="synonym">Haematococcus pluvialis</name>
    <dbReference type="NCBI Taxonomy" id="44745"/>
    <lineage>
        <taxon>Eukaryota</taxon>
        <taxon>Viridiplantae</taxon>
        <taxon>Chlorophyta</taxon>
        <taxon>core chlorophytes</taxon>
        <taxon>Chlorophyceae</taxon>
        <taxon>CS clade</taxon>
        <taxon>Chlamydomonadales</taxon>
        <taxon>Haematococcaceae</taxon>
        <taxon>Haematococcus</taxon>
    </lineage>
</organism>
<comment type="caution">
    <text evidence="1">The sequence shown here is derived from an EMBL/GenBank/DDBJ whole genome shotgun (WGS) entry which is preliminary data.</text>
</comment>
<protein>
    <submittedName>
        <fullName evidence="1">Uncharacterized protein</fullName>
    </submittedName>
</protein>
<evidence type="ECO:0000313" key="1">
    <source>
        <dbReference type="EMBL" id="GFH18747.1"/>
    </source>
</evidence>
<evidence type="ECO:0000313" key="2">
    <source>
        <dbReference type="Proteomes" id="UP000485058"/>
    </source>
</evidence>
<gene>
    <name evidence="1" type="ORF">HaLaN_15601</name>
</gene>
<dbReference type="Proteomes" id="UP000485058">
    <property type="component" value="Unassembled WGS sequence"/>
</dbReference>
<reference evidence="1 2" key="1">
    <citation type="submission" date="2020-02" db="EMBL/GenBank/DDBJ databases">
        <title>Draft genome sequence of Haematococcus lacustris strain NIES-144.</title>
        <authorList>
            <person name="Morimoto D."/>
            <person name="Nakagawa S."/>
            <person name="Yoshida T."/>
            <person name="Sawayama S."/>
        </authorList>
    </citation>
    <scope>NUCLEOTIDE SEQUENCE [LARGE SCALE GENOMIC DNA]</scope>
    <source>
        <strain evidence="1 2">NIES-144</strain>
    </source>
</reference>